<dbReference type="InterPro" id="IPR011009">
    <property type="entry name" value="Kinase-like_dom_sf"/>
</dbReference>
<feature type="domain" description="Protein kinase" evidence="1">
    <location>
        <begin position="1"/>
        <end position="324"/>
    </location>
</feature>
<dbReference type="InterPro" id="IPR000719">
    <property type="entry name" value="Prot_kinase_dom"/>
</dbReference>
<dbReference type="PANTHER" id="PTHR45631">
    <property type="entry name" value="OS07G0107800 PROTEIN-RELATED"/>
    <property type="match status" value="1"/>
</dbReference>
<organism evidence="2 3">
    <name type="scientific">Prunus dulcis</name>
    <name type="common">Almond</name>
    <name type="synonym">Amygdalus dulcis</name>
    <dbReference type="NCBI Taxonomy" id="3755"/>
    <lineage>
        <taxon>Eukaryota</taxon>
        <taxon>Viridiplantae</taxon>
        <taxon>Streptophyta</taxon>
        <taxon>Embryophyta</taxon>
        <taxon>Tracheophyta</taxon>
        <taxon>Spermatophyta</taxon>
        <taxon>Magnoliopsida</taxon>
        <taxon>eudicotyledons</taxon>
        <taxon>Gunneridae</taxon>
        <taxon>Pentapetalae</taxon>
        <taxon>rosids</taxon>
        <taxon>fabids</taxon>
        <taxon>Rosales</taxon>
        <taxon>Rosaceae</taxon>
        <taxon>Amygdaloideae</taxon>
        <taxon>Amygdaleae</taxon>
        <taxon>Prunus</taxon>
    </lineage>
</organism>
<dbReference type="SUPFAM" id="SSF56112">
    <property type="entry name" value="Protein kinase-like (PK-like)"/>
    <property type="match status" value="1"/>
</dbReference>
<dbReference type="GO" id="GO:0004713">
    <property type="term" value="F:protein tyrosine kinase activity"/>
    <property type="evidence" value="ECO:0007669"/>
    <property type="project" value="InterPro"/>
</dbReference>
<dbReference type="SMART" id="SM00219">
    <property type="entry name" value="TyrKc"/>
    <property type="match status" value="1"/>
</dbReference>
<evidence type="ECO:0000313" key="2">
    <source>
        <dbReference type="EMBL" id="KAI5336886.1"/>
    </source>
</evidence>
<keyword evidence="3" id="KW-1185">Reference proteome</keyword>
<evidence type="ECO:0000259" key="1">
    <source>
        <dbReference type="PROSITE" id="PS50011"/>
    </source>
</evidence>
<dbReference type="Pfam" id="PF00069">
    <property type="entry name" value="Pkinase"/>
    <property type="match status" value="1"/>
</dbReference>
<dbReference type="Gene3D" id="1.10.510.10">
    <property type="entry name" value="Transferase(Phosphotransferase) domain 1"/>
    <property type="match status" value="2"/>
</dbReference>
<dbReference type="PROSITE" id="PS50011">
    <property type="entry name" value="PROTEIN_KINASE_DOM"/>
    <property type="match status" value="1"/>
</dbReference>
<protein>
    <recommendedName>
        <fullName evidence="1">Protein kinase domain-containing protein</fullName>
    </recommendedName>
</protein>
<dbReference type="GO" id="GO:0005524">
    <property type="term" value="F:ATP binding"/>
    <property type="evidence" value="ECO:0007669"/>
    <property type="project" value="InterPro"/>
</dbReference>
<comment type="caution">
    <text evidence="2">The sequence shown here is derived from an EMBL/GenBank/DDBJ whole genome shotgun (WGS) entry which is preliminary data.</text>
</comment>
<sequence>MKDLNGLDMLHNDALIICIHIEQAMIEQVHVDEGSAIKILQLFEIQQIGLEPKINKLARSLTDFNDATSITMETINLDIHSPLDQGVLTQRHPQASNHFPGSLSGGFPHLDPGSLIAIRRNLISLVGYFKDGTNTGRIYEYMDNRNLRKHLSDNSSNILSWAGRLRIAMDTAHGFEYLHYCCKPPIIHRNEKSTNILLNENFQAKLSDFGLSRIFSAEDGTHEYLDPEHRLDLSYMVEIGDIKSIVDPWLIGNFNSNSVWKTVEIALICVSSSSNRRPTMSQVVMELKECLAIELARKNHHTESEDSIEMRPVKFTTEMRPLAR</sequence>
<dbReference type="PANTHER" id="PTHR45631:SF202">
    <property type="entry name" value="SENESCENCE-INDUCED RECEPTOR-LIKE SERINE_THREONINE-PROTEIN KINASE"/>
    <property type="match status" value="1"/>
</dbReference>
<dbReference type="AlphaFoldDB" id="A0AAD4W7A6"/>
<proteinExistence type="predicted"/>
<reference evidence="2 3" key="1">
    <citation type="journal article" date="2022" name="G3 (Bethesda)">
        <title>Whole-genome sequence and methylome profiling of the almond [Prunus dulcis (Mill.) D.A. Webb] cultivar 'Nonpareil'.</title>
        <authorList>
            <person name="D'Amico-Willman K.M."/>
            <person name="Ouma W.Z."/>
            <person name="Meulia T."/>
            <person name="Sideli G.M."/>
            <person name="Gradziel T.M."/>
            <person name="Fresnedo-Ramirez J."/>
        </authorList>
    </citation>
    <scope>NUCLEOTIDE SEQUENCE [LARGE SCALE GENOMIC DNA]</scope>
    <source>
        <strain evidence="2">Clone GOH B32 T37-40</strain>
    </source>
</reference>
<name>A0AAD4W7A6_PRUDU</name>
<dbReference type="Proteomes" id="UP001054821">
    <property type="component" value="Chromosome 3"/>
</dbReference>
<gene>
    <name evidence="2" type="ORF">L3X38_016155</name>
</gene>
<accession>A0AAD4W7A6</accession>
<evidence type="ECO:0000313" key="3">
    <source>
        <dbReference type="Proteomes" id="UP001054821"/>
    </source>
</evidence>
<dbReference type="InterPro" id="IPR020635">
    <property type="entry name" value="Tyr_kinase_cat_dom"/>
</dbReference>
<dbReference type="EMBL" id="JAJFAZ020000003">
    <property type="protein sequence ID" value="KAI5336886.1"/>
    <property type="molecule type" value="Genomic_DNA"/>
</dbReference>